<feature type="domain" description="RRM" evidence="4">
    <location>
        <begin position="96"/>
        <end position="166"/>
    </location>
</feature>
<protein>
    <recommendedName>
        <fullName evidence="4">RRM domain-containing protein</fullName>
    </recommendedName>
</protein>
<proteinExistence type="predicted"/>
<comment type="caution">
    <text evidence="5">The sequence shown here is derived from an EMBL/GenBank/DDBJ whole genome shotgun (WGS) entry which is preliminary data.</text>
</comment>
<dbReference type="SMART" id="SM00360">
    <property type="entry name" value="RRM"/>
    <property type="match status" value="2"/>
</dbReference>
<dbReference type="GO" id="GO:0003723">
    <property type="term" value="F:RNA binding"/>
    <property type="evidence" value="ECO:0007669"/>
    <property type="project" value="UniProtKB-UniRule"/>
</dbReference>
<dbReference type="PANTHER" id="PTHR23236:SF11">
    <property type="entry name" value="EUKARYOTIC TRANSLATION INITIATION FACTOR 4H"/>
    <property type="match status" value="1"/>
</dbReference>
<feature type="domain" description="RRM" evidence="4">
    <location>
        <begin position="188"/>
        <end position="269"/>
    </location>
</feature>
<reference evidence="5 6" key="1">
    <citation type="submission" date="2020-02" db="EMBL/GenBank/DDBJ databases">
        <authorList>
            <person name="Ma Q."/>
            <person name="Huang Y."/>
            <person name="Song X."/>
            <person name="Pei D."/>
        </authorList>
    </citation>
    <scope>NUCLEOTIDE SEQUENCE [LARGE SCALE GENOMIC DNA]</scope>
    <source>
        <strain evidence="5">Sxm20200214</strain>
        <tissue evidence="5">Leaf</tissue>
    </source>
</reference>
<evidence type="ECO:0000256" key="3">
    <source>
        <dbReference type="SAM" id="MobiDB-lite"/>
    </source>
</evidence>
<feature type="region of interest" description="Disordered" evidence="3">
    <location>
        <begin position="1"/>
        <end position="104"/>
    </location>
</feature>
<evidence type="ECO:0000313" key="6">
    <source>
        <dbReference type="Proteomes" id="UP000886595"/>
    </source>
</evidence>
<dbReference type="InterPro" id="IPR035979">
    <property type="entry name" value="RBD_domain_sf"/>
</dbReference>
<feature type="compositionally biased region" description="Basic and acidic residues" evidence="3">
    <location>
        <begin position="34"/>
        <end position="74"/>
    </location>
</feature>
<keyword evidence="6" id="KW-1185">Reference proteome</keyword>
<dbReference type="EMBL" id="JAAMPC010000013">
    <property type="protein sequence ID" value="KAG2271508.1"/>
    <property type="molecule type" value="Genomic_DNA"/>
</dbReference>
<feature type="region of interest" description="Disordered" evidence="3">
    <location>
        <begin position="162"/>
        <end position="181"/>
    </location>
</feature>
<evidence type="ECO:0000259" key="4">
    <source>
        <dbReference type="PROSITE" id="PS50102"/>
    </source>
</evidence>
<gene>
    <name evidence="5" type="ORF">Bca52824_066063</name>
</gene>
<feature type="non-terminal residue" evidence="5">
    <location>
        <position position="1"/>
    </location>
</feature>
<dbReference type="Gene3D" id="3.30.70.330">
    <property type="match status" value="2"/>
</dbReference>
<dbReference type="Pfam" id="PF00076">
    <property type="entry name" value="RRM_1"/>
    <property type="match status" value="2"/>
</dbReference>
<dbReference type="Proteomes" id="UP000886595">
    <property type="component" value="Unassembled WGS sequence"/>
</dbReference>
<dbReference type="PROSITE" id="PS50102">
    <property type="entry name" value="RRM"/>
    <property type="match status" value="2"/>
</dbReference>
<dbReference type="OrthoDB" id="439808at2759"/>
<feature type="region of interest" description="Disordered" evidence="3">
    <location>
        <begin position="269"/>
        <end position="317"/>
    </location>
</feature>
<feature type="compositionally biased region" description="Basic residues" evidence="3">
    <location>
        <begin position="278"/>
        <end position="297"/>
    </location>
</feature>
<evidence type="ECO:0000256" key="2">
    <source>
        <dbReference type="PROSITE-ProRule" id="PRU00176"/>
    </source>
</evidence>
<dbReference type="GO" id="GO:0005730">
    <property type="term" value="C:nucleolus"/>
    <property type="evidence" value="ECO:0007669"/>
    <property type="project" value="TreeGrafter"/>
</dbReference>
<dbReference type="SUPFAM" id="SSF54928">
    <property type="entry name" value="RNA-binding domain, RBD"/>
    <property type="match status" value="2"/>
</dbReference>
<feature type="compositionally biased region" description="Polar residues" evidence="3">
    <location>
        <begin position="75"/>
        <end position="104"/>
    </location>
</feature>
<accession>A0A8X7QKG5</accession>
<evidence type="ECO:0000256" key="1">
    <source>
        <dbReference type="ARBA" id="ARBA00022884"/>
    </source>
</evidence>
<dbReference type="AlphaFoldDB" id="A0A8X7QKG5"/>
<sequence>VEAAPASTKKPSKKSKRDAEVDLDIQNNPKKQKKELIQAEKKAPPPKKVETSNSSDSKKELKKDTDVEMAEAKQKSNAKQTQTNETPSTQARGGSNQLFAGNLSSKTKKSDLEKFFKGVGGEIKVVRLARGYAHVEFASVEAVQKALKLNGKPLLGRKIKLDDFNKNPAPRSSNADGNFQRGEGSQVKTILVKKNGKYVGEDEMKTALRDHFSACGEITRFAIPCDQETGATKGMAFLGFINEDGFNKALELNGSELGGRNIVVTEASTRVQNGDRKSGRRQGRRRGRPLRQRRRDSFKKGPGKGNGETVEHPAKQV</sequence>
<dbReference type="InterPro" id="IPR012677">
    <property type="entry name" value="Nucleotide-bd_a/b_plait_sf"/>
</dbReference>
<name>A0A8X7QKG5_BRACI</name>
<evidence type="ECO:0000313" key="5">
    <source>
        <dbReference type="EMBL" id="KAG2271508.1"/>
    </source>
</evidence>
<keyword evidence="1 2" id="KW-0694">RNA-binding</keyword>
<organism evidence="5 6">
    <name type="scientific">Brassica carinata</name>
    <name type="common">Ethiopian mustard</name>
    <name type="synonym">Abyssinian cabbage</name>
    <dbReference type="NCBI Taxonomy" id="52824"/>
    <lineage>
        <taxon>Eukaryota</taxon>
        <taxon>Viridiplantae</taxon>
        <taxon>Streptophyta</taxon>
        <taxon>Embryophyta</taxon>
        <taxon>Tracheophyta</taxon>
        <taxon>Spermatophyta</taxon>
        <taxon>Magnoliopsida</taxon>
        <taxon>eudicotyledons</taxon>
        <taxon>Gunneridae</taxon>
        <taxon>Pentapetalae</taxon>
        <taxon>rosids</taxon>
        <taxon>malvids</taxon>
        <taxon>Brassicales</taxon>
        <taxon>Brassicaceae</taxon>
        <taxon>Brassiceae</taxon>
        <taxon>Brassica</taxon>
    </lineage>
</organism>
<dbReference type="PANTHER" id="PTHR23236">
    <property type="entry name" value="EUKARYOTIC TRANSLATION INITIATION FACTOR 4B/4H"/>
    <property type="match status" value="1"/>
</dbReference>
<dbReference type="InterPro" id="IPR000504">
    <property type="entry name" value="RRM_dom"/>
</dbReference>